<evidence type="ECO:0000313" key="2">
    <source>
        <dbReference type="EMBL" id="MFD1164918.1"/>
    </source>
</evidence>
<gene>
    <name evidence="2" type="ORF">ACFQ2C_04775</name>
</gene>
<dbReference type="Proteomes" id="UP001597205">
    <property type="component" value="Unassembled WGS sequence"/>
</dbReference>
<dbReference type="InterPro" id="IPR008670">
    <property type="entry name" value="CoA_reduct_LuxC"/>
</dbReference>
<protein>
    <submittedName>
        <fullName evidence="2">Acyl-CoA reductase</fullName>
    </submittedName>
</protein>
<dbReference type="Pfam" id="PF05893">
    <property type="entry name" value="LuxC"/>
    <property type="match status" value="1"/>
</dbReference>
<accession>A0ABW3RIA4</accession>
<proteinExistence type="predicted"/>
<evidence type="ECO:0000256" key="1">
    <source>
        <dbReference type="ARBA" id="ARBA00022857"/>
    </source>
</evidence>
<dbReference type="RefSeq" id="WP_380894912.1">
    <property type="nucleotide sequence ID" value="NZ_JBHTKY010000004.1"/>
</dbReference>
<reference evidence="3" key="1">
    <citation type="journal article" date="2019" name="Int. J. Syst. Evol. Microbiol.">
        <title>The Global Catalogue of Microorganisms (GCM) 10K type strain sequencing project: providing services to taxonomists for standard genome sequencing and annotation.</title>
        <authorList>
            <consortium name="The Broad Institute Genomics Platform"/>
            <consortium name="The Broad Institute Genome Sequencing Center for Infectious Disease"/>
            <person name="Wu L."/>
            <person name="Ma J."/>
        </authorList>
    </citation>
    <scope>NUCLEOTIDE SEQUENCE [LARGE SCALE GENOMIC DNA]</scope>
    <source>
        <strain evidence="3">CCUG 52468</strain>
    </source>
</reference>
<sequence>MANIQQKNYRIILNSKILTRETRISAFLKLGEYLKSKELRESPFLENIIHRNAWYTRDNVLQQIDAFSSNLTSDKLENWLREVPNHNIDKSVGLVLAGNLPLVGFHDIMTVLLAGFKAQIKVSSDDAGLTKFILDHLFEIEPLFKERVQFVEKLEHYDLVIATGSNNSARYFEYYFGKKPNIIRKNRNSISVLSGHETAEELKDLGHDIFDYFGLGCRSVSKIFIPLDYNIPNLLDNFESFQGIKDHTKYNNNYDFNKSIYLINRNKHFDNGFLLLKEDESLASPLAVVHFEYYDSIEKVEEYINSHRDEIQCVTTEMDLNKVDVPVFPLGSSQHPSLDDYADNINTLSFLLNNQ</sequence>
<name>A0ABW3RIA4_9SPHI</name>
<organism evidence="2 3">
    <name type="scientific">Sphingobacterium daejeonense</name>
    <dbReference type="NCBI Taxonomy" id="371142"/>
    <lineage>
        <taxon>Bacteria</taxon>
        <taxon>Pseudomonadati</taxon>
        <taxon>Bacteroidota</taxon>
        <taxon>Sphingobacteriia</taxon>
        <taxon>Sphingobacteriales</taxon>
        <taxon>Sphingobacteriaceae</taxon>
        <taxon>Sphingobacterium</taxon>
    </lineage>
</organism>
<comment type="caution">
    <text evidence="2">The sequence shown here is derived from an EMBL/GenBank/DDBJ whole genome shotgun (WGS) entry which is preliminary data.</text>
</comment>
<dbReference type="EMBL" id="JBHTKY010000004">
    <property type="protein sequence ID" value="MFD1164918.1"/>
    <property type="molecule type" value="Genomic_DNA"/>
</dbReference>
<keyword evidence="3" id="KW-1185">Reference proteome</keyword>
<keyword evidence="1" id="KW-0521">NADP</keyword>
<evidence type="ECO:0000313" key="3">
    <source>
        <dbReference type="Proteomes" id="UP001597205"/>
    </source>
</evidence>